<keyword evidence="5 15" id="KW-0808">Transferase</keyword>
<keyword evidence="18" id="KW-1185">Reference proteome</keyword>
<evidence type="ECO:0000256" key="8">
    <source>
        <dbReference type="ARBA" id="ARBA00022824"/>
    </source>
</evidence>
<feature type="binding site" evidence="15">
    <location>
        <begin position="189"/>
        <end position="190"/>
    </location>
    <ligand>
        <name>S-adenosyl-L-methionine</name>
        <dbReference type="ChEBI" id="CHEBI:59789"/>
    </ligand>
</feature>
<reference evidence="17 18" key="1">
    <citation type="submission" date="2023-11" db="EMBL/GenBank/DDBJ databases">
        <title>Dfirmibasis_genome.</title>
        <authorList>
            <person name="Edelbroek B."/>
            <person name="Kjellin J."/>
            <person name="Jerlstrom-Hultqvist J."/>
            <person name="Soderbom F."/>
        </authorList>
    </citation>
    <scope>NUCLEOTIDE SEQUENCE [LARGE SCALE GENOMIC DNA]</scope>
    <source>
        <strain evidence="17 18">TNS-C-14</strain>
    </source>
</reference>
<keyword evidence="6 15" id="KW-0949">S-adenosyl-L-methionine</keyword>
<comment type="catalytic activity">
    <reaction evidence="15">
        <text>a 1,2-diacyl-sn-glycero-3-phosphoethanolamine + S-adenosyl-L-methionine = a 1,2-diacyl-sn-glycero-3-phospho-N-methylethanolamine + S-adenosyl-L-homocysteine + H(+)</text>
        <dbReference type="Rhea" id="RHEA:11164"/>
        <dbReference type="ChEBI" id="CHEBI:15378"/>
        <dbReference type="ChEBI" id="CHEBI:57856"/>
        <dbReference type="ChEBI" id="CHEBI:59789"/>
        <dbReference type="ChEBI" id="CHEBI:64573"/>
        <dbReference type="ChEBI" id="CHEBI:64612"/>
        <dbReference type="EC" id="2.1.1.17"/>
    </reaction>
</comment>
<evidence type="ECO:0000256" key="5">
    <source>
        <dbReference type="ARBA" id="ARBA00022679"/>
    </source>
</evidence>
<evidence type="ECO:0000256" key="3">
    <source>
        <dbReference type="ARBA" id="ARBA00022516"/>
    </source>
</evidence>
<dbReference type="GO" id="GO:0005789">
    <property type="term" value="C:endoplasmic reticulum membrane"/>
    <property type="evidence" value="ECO:0007669"/>
    <property type="project" value="UniProtKB-SubCell"/>
</dbReference>
<feature type="binding site" evidence="15">
    <location>
        <begin position="107"/>
        <end position="109"/>
    </location>
    <ligand>
        <name>S-adenosyl-L-methionine</name>
        <dbReference type="ChEBI" id="CHEBI:59789"/>
    </ligand>
</feature>
<dbReference type="GO" id="GO:0006656">
    <property type="term" value="P:phosphatidylcholine biosynthetic process"/>
    <property type="evidence" value="ECO:0007669"/>
    <property type="project" value="UniProtKB-UniRule"/>
</dbReference>
<keyword evidence="11 15" id="KW-0496">Mitochondrion</keyword>
<comment type="subcellular location">
    <subcellularLocation>
        <location evidence="15">Endoplasmic reticulum membrane</location>
        <topology evidence="15">Multi-pass membrane protein</topology>
    </subcellularLocation>
    <subcellularLocation>
        <location evidence="15">Mitochondrion membrane</location>
        <topology evidence="15">Multi-pass membrane protein</topology>
    </subcellularLocation>
</comment>
<dbReference type="EC" id="2.1.1.17" evidence="15"/>
<evidence type="ECO:0000256" key="10">
    <source>
        <dbReference type="ARBA" id="ARBA00023098"/>
    </source>
</evidence>
<keyword evidence="14 15" id="KW-1208">Phospholipid metabolism</keyword>
<dbReference type="EMBL" id="JAVFKY010000001">
    <property type="protein sequence ID" value="KAK5584772.1"/>
    <property type="molecule type" value="Genomic_DNA"/>
</dbReference>
<sequence>MIVEHAIDYIDYLMSYVDFTETYFLLTIACVVFNPTWWNITARMEYKTKFMTKMCGSKENGCYLLAFLIFSLGILRDWLFSEALNRQPIFNEFDRFEVEILSYILYGVGGILVLGAYLKLGITGTYLGDYFGILMKERVTGFPFNVMNNPMYNGSVMLFIAHALSYKSFAGIVLSFVVYVVYKFALVFEESFTNHIYSTAAAKKNKSK</sequence>
<keyword evidence="4 15" id="KW-0489">Methyltransferase</keyword>
<evidence type="ECO:0000256" key="15">
    <source>
        <dbReference type="HAMAP-Rule" id="MF_03216"/>
    </source>
</evidence>
<evidence type="ECO:0000256" key="1">
    <source>
        <dbReference type="ARBA" id="ARBA00004969"/>
    </source>
</evidence>
<evidence type="ECO:0000256" key="13">
    <source>
        <dbReference type="ARBA" id="ARBA00023209"/>
    </source>
</evidence>
<evidence type="ECO:0000256" key="6">
    <source>
        <dbReference type="ARBA" id="ARBA00022691"/>
    </source>
</evidence>
<dbReference type="InterPro" id="IPR007318">
    <property type="entry name" value="Phopholipid_MeTrfase"/>
</dbReference>
<comment type="pathway">
    <text evidence="2">Lipid metabolism.</text>
</comment>
<dbReference type="PROSITE" id="PS51599">
    <property type="entry name" value="SAM_PEMT_PEM2"/>
    <property type="match status" value="1"/>
</dbReference>
<feature type="transmembrane region" description="Helical" evidence="16">
    <location>
        <begin position="156"/>
        <end position="182"/>
    </location>
</feature>
<comment type="similarity">
    <text evidence="15">Belongs to the class VI-like SAM-binding methyltransferase superfamily. PEMT/PEM2 methyltransferase family.</text>
</comment>
<gene>
    <name evidence="17" type="ORF">RB653_006389</name>
</gene>
<feature type="topological domain" description="Lumenal" evidence="15">
    <location>
        <begin position="124"/>
        <end position="166"/>
    </location>
</feature>
<dbReference type="GO" id="GO:0000773">
    <property type="term" value="F:phosphatidyl-N-methylethanolamine N-methyltransferase activity"/>
    <property type="evidence" value="ECO:0007669"/>
    <property type="project" value="UniProtKB-UniRule"/>
</dbReference>
<dbReference type="Pfam" id="PF04191">
    <property type="entry name" value="PEMT"/>
    <property type="match status" value="1"/>
</dbReference>
<keyword evidence="10 15" id="KW-0443">Lipid metabolism</keyword>
<feature type="topological domain" description="Cytoplasmic" evidence="15">
    <location>
        <begin position="188"/>
        <end position="208"/>
    </location>
</feature>
<dbReference type="HAMAP" id="MF_03216">
    <property type="entry name" value="PLMT"/>
    <property type="match status" value="1"/>
</dbReference>
<dbReference type="GO" id="GO:0031966">
    <property type="term" value="C:mitochondrial membrane"/>
    <property type="evidence" value="ECO:0007669"/>
    <property type="project" value="UniProtKB-SubCell"/>
</dbReference>
<feature type="transmembrane region" description="Helical" evidence="16">
    <location>
        <begin position="100"/>
        <end position="118"/>
    </location>
</feature>
<evidence type="ECO:0000256" key="12">
    <source>
        <dbReference type="ARBA" id="ARBA00023136"/>
    </source>
</evidence>
<keyword evidence="9 15" id="KW-1133">Transmembrane helix</keyword>
<feature type="topological domain" description="Cytoplasmic" evidence="15">
    <location>
        <begin position="76"/>
        <end position="102"/>
    </location>
</feature>
<dbReference type="Proteomes" id="UP001344447">
    <property type="component" value="Unassembled WGS sequence"/>
</dbReference>
<comment type="function">
    <text evidence="15">Catalyzes the three sequential steps of the methylation pathway for the biosynthesis of phosphatidylcholine, a critical and essential component for membrane structure. Uses S-adenosylmethionine (S-adenosyl-L-methionine, SAM or AdoMet) as the methyl group donor for the methylation of phosphatidylethanolamine (1,2-diacyl-sn-glycero-3-phosphoethanolamine, PE) to phosphatidylmonomethylethanolamine (1,2-diacyl-sn-glycero-3-phospho-N-methylethanolamine, PMME), PMME to phosphatidyldimethylethanolamine (1,2-diacyl-sn-glycero-3-phospho-N,N-dimethylethanolamine, PDME), and PDME to phosphatidylcholine (1,2-diacyl-sn-glycero-3-phosphocholine, PC), producing S-adenosyl-L-homocysteine in each step.</text>
</comment>
<dbReference type="GO" id="GO:0032259">
    <property type="term" value="P:methylation"/>
    <property type="evidence" value="ECO:0007669"/>
    <property type="project" value="UniProtKB-KW"/>
</dbReference>
<keyword evidence="7 15" id="KW-0812">Transmembrane</keyword>
<keyword evidence="8 15" id="KW-0256">Endoplasmic reticulum</keyword>
<dbReference type="FunFam" id="1.20.120.1630:FF:000005">
    <property type="entry name" value="Phosphatidylethanolamine N-methyltransferase"/>
    <property type="match status" value="1"/>
</dbReference>
<evidence type="ECO:0000313" key="17">
    <source>
        <dbReference type="EMBL" id="KAK5584772.1"/>
    </source>
</evidence>
<accession>A0AAN7U989</accession>
<evidence type="ECO:0000256" key="11">
    <source>
        <dbReference type="ARBA" id="ARBA00023128"/>
    </source>
</evidence>
<dbReference type="EC" id="2.1.1.71" evidence="15"/>
<organism evidence="17 18">
    <name type="scientific">Dictyostelium firmibasis</name>
    <dbReference type="NCBI Taxonomy" id="79012"/>
    <lineage>
        <taxon>Eukaryota</taxon>
        <taxon>Amoebozoa</taxon>
        <taxon>Evosea</taxon>
        <taxon>Eumycetozoa</taxon>
        <taxon>Dictyostelia</taxon>
        <taxon>Dictyosteliales</taxon>
        <taxon>Dictyosteliaceae</taxon>
        <taxon>Dictyostelium</taxon>
    </lineage>
</organism>
<feature type="transmembrane region" description="Helical" evidence="16">
    <location>
        <begin position="61"/>
        <end position="80"/>
    </location>
</feature>
<keyword evidence="13 15" id="KW-0594">Phospholipid biosynthesis</keyword>
<evidence type="ECO:0000313" key="18">
    <source>
        <dbReference type="Proteomes" id="UP001344447"/>
    </source>
</evidence>
<evidence type="ECO:0000256" key="14">
    <source>
        <dbReference type="ARBA" id="ARBA00023264"/>
    </source>
</evidence>
<evidence type="ECO:0000256" key="16">
    <source>
        <dbReference type="SAM" id="Phobius"/>
    </source>
</evidence>
<dbReference type="PANTHER" id="PTHR15458">
    <property type="entry name" value="PHOSPHATIDYLETHANOLAMINE N-METHYLTRANSFERASE"/>
    <property type="match status" value="1"/>
</dbReference>
<comment type="pathway">
    <text evidence="1 15">Phospholipid metabolism; phosphatidylcholine biosynthesis.</text>
</comment>
<keyword evidence="12 15" id="KW-0472">Membrane</keyword>
<evidence type="ECO:0000256" key="9">
    <source>
        <dbReference type="ARBA" id="ARBA00022989"/>
    </source>
</evidence>
<dbReference type="PANTHER" id="PTHR15458:SF5">
    <property type="entry name" value="PHOSPHATIDYLETHANOLAMINE N-METHYLTRANSFERASE"/>
    <property type="match status" value="1"/>
</dbReference>
<dbReference type="GO" id="GO:0004608">
    <property type="term" value="F:phosphatidylethanolamine N-methyltransferase activity"/>
    <property type="evidence" value="ECO:0007669"/>
    <property type="project" value="UniProtKB-UniRule"/>
</dbReference>
<feature type="intramembrane region" description="Helical" evidence="15">
    <location>
        <begin position="22"/>
        <end position="42"/>
    </location>
</feature>
<feature type="transmembrane region" description="Helical" evidence="16">
    <location>
        <begin position="22"/>
        <end position="40"/>
    </location>
</feature>
<dbReference type="PIRSF" id="PIRSF005444">
    <property type="entry name" value="PEMT"/>
    <property type="match status" value="1"/>
</dbReference>
<feature type="topological domain" description="Lumenal" evidence="15">
    <location>
        <begin position="1"/>
        <end position="21"/>
    </location>
</feature>
<evidence type="ECO:0000256" key="2">
    <source>
        <dbReference type="ARBA" id="ARBA00005189"/>
    </source>
</evidence>
<protein>
    <recommendedName>
        <fullName evidence="15">Phosphatidylethanolamine N-methyltransferase</fullName>
        <shortName evidence="15">PEAMT</shortName>
        <shortName evidence="15">PEMT</shortName>
        <ecNumber evidence="15">2.1.1.17</ecNumber>
        <ecNumber evidence="15">2.1.1.71</ecNumber>
    </recommendedName>
    <alternativeName>
        <fullName evidence="15">Phospholipid methyltransferase</fullName>
        <shortName evidence="15">PLMT</shortName>
    </alternativeName>
</protein>
<keyword evidence="3 15" id="KW-0444">Lipid biosynthesis</keyword>
<feature type="topological domain" description="Lumenal" evidence="15">
    <location>
        <begin position="43"/>
        <end position="54"/>
    </location>
</feature>
<evidence type="ECO:0000256" key="4">
    <source>
        <dbReference type="ARBA" id="ARBA00022603"/>
    </source>
</evidence>
<name>A0AAN7U989_9MYCE</name>
<dbReference type="AlphaFoldDB" id="A0AAN7U989"/>
<dbReference type="InterPro" id="IPR024960">
    <property type="entry name" value="PEMT/MFAP"/>
</dbReference>
<dbReference type="Gene3D" id="1.20.120.1630">
    <property type="match status" value="1"/>
</dbReference>
<comment type="catalytic activity">
    <reaction evidence="15">
        <text>a 1,2-diacyl-sn-glycero-3-phospho-N-methylethanolamine + S-adenosyl-L-methionine = a 1,2-diacyl-sn-glycero-3-phospho-N,N-dimethylethanolamine + S-adenosyl-L-homocysteine + H(+)</text>
        <dbReference type="Rhea" id="RHEA:32735"/>
        <dbReference type="ChEBI" id="CHEBI:15378"/>
        <dbReference type="ChEBI" id="CHEBI:57856"/>
        <dbReference type="ChEBI" id="CHEBI:59789"/>
        <dbReference type="ChEBI" id="CHEBI:64572"/>
        <dbReference type="ChEBI" id="CHEBI:64573"/>
        <dbReference type="EC" id="2.1.1.71"/>
    </reaction>
</comment>
<proteinExistence type="inferred from homology"/>
<evidence type="ECO:0000256" key="7">
    <source>
        <dbReference type="ARBA" id="ARBA00022692"/>
    </source>
</evidence>
<comment type="catalytic activity">
    <reaction evidence="15">
        <text>a 1,2-diacyl-sn-glycero-3-phospho-N,N-dimethylethanolamine + S-adenosyl-L-methionine = a 1,2-diacyl-sn-glycero-3-phosphocholine + S-adenosyl-L-homocysteine + H(+)</text>
        <dbReference type="Rhea" id="RHEA:32739"/>
        <dbReference type="ChEBI" id="CHEBI:15378"/>
        <dbReference type="ChEBI" id="CHEBI:57643"/>
        <dbReference type="ChEBI" id="CHEBI:57856"/>
        <dbReference type="ChEBI" id="CHEBI:59789"/>
        <dbReference type="ChEBI" id="CHEBI:64572"/>
    </reaction>
</comment>
<comment type="caution">
    <text evidence="17">The sequence shown here is derived from an EMBL/GenBank/DDBJ whole genome shotgun (WGS) entry which is preliminary data.</text>
</comment>